<dbReference type="EMBL" id="AAMD01000008">
    <property type="protein sequence ID" value="EAU69219.1"/>
    <property type="molecule type" value="Genomic_DNA"/>
</dbReference>
<comment type="caution">
    <text evidence="10">The sequence shown here is derived from an EMBL/GenBank/DDBJ whole genome shotgun (WGS) entry which is preliminary data.</text>
</comment>
<dbReference type="SUPFAM" id="SSF53335">
    <property type="entry name" value="S-adenosyl-L-methionine-dependent methyltransferases"/>
    <property type="match status" value="1"/>
</dbReference>
<dbReference type="Proteomes" id="UP000032702">
    <property type="component" value="Unassembled WGS sequence"/>
</dbReference>
<dbReference type="InterPro" id="IPR020596">
    <property type="entry name" value="rRNA_Ade_Mease_Trfase_CS"/>
</dbReference>
<dbReference type="NCBIfam" id="TIGR00755">
    <property type="entry name" value="ksgA"/>
    <property type="match status" value="1"/>
</dbReference>
<sequence length="286" mass="31071">MADVRKGHVESPRDILKRHGLHAKYSWGQNFLGDERALQGIADALALRPGEPVVELGPGLGHLTRFLAATGAQVTAVERDRDMISVLEKEAIPGVRVVAGNAATVDFAQAAGVPQVAVVGNLPYHLTSSILFQVLDQRAQVSRAVFTLQKEVVERLAAEPGTRDYGLLSVLLGLHFGIEHLFTLESRLFHPPPKVDSAVVRLTRLASPLAPVVDEERFTRVVKASFAHRRKTLLNSLKSDRTLATPEQYVHALEAAGIDPMRRAETLSPQEFAALERGLGPLTEGA</sequence>
<dbReference type="PROSITE" id="PS01131">
    <property type="entry name" value="RRNA_A_DIMETH"/>
    <property type="match status" value="1"/>
</dbReference>
<dbReference type="EC" id="2.1.1.182" evidence="7"/>
<keyword evidence="6 7" id="KW-0694">RNA-binding</keyword>
<feature type="binding site" evidence="7 8">
    <location>
        <position position="121"/>
    </location>
    <ligand>
        <name>S-adenosyl-L-methionine</name>
        <dbReference type="ChEBI" id="CHEBI:59789"/>
    </ligand>
</feature>
<feature type="binding site" evidence="7 8">
    <location>
        <position position="30"/>
    </location>
    <ligand>
        <name>S-adenosyl-L-methionine</name>
        <dbReference type="ChEBI" id="CHEBI:59789"/>
    </ligand>
</feature>
<keyword evidence="5 7" id="KW-0949">S-adenosyl-L-methionine</keyword>
<reference evidence="10 11" key="1">
    <citation type="submission" date="2006-04" db="EMBL/GenBank/DDBJ databases">
        <authorList>
            <person name="Nierman W.C."/>
        </authorList>
    </citation>
    <scope>NUCLEOTIDE SEQUENCE [LARGE SCALE GENOMIC DNA]</scope>
    <source>
        <strain evidence="10 11">DW4/3-1</strain>
    </source>
</reference>
<evidence type="ECO:0000256" key="3">
    <source>
        <dbReference type="ARBA" id="ARBA00022603"/>
    </source>
</evidence>
<dbReference type="GO" id="GO:0003723">
    <property type="term" value="F:RNA binding"/>
    <property type="evidence" value="ECO:0007669"/>
    <property type="project" value="UniProtKB-UniRule"/>
</dbReference>
<evidence type="ECO:0000259" key="9">
    <source>
        <dbReference type="SMART" id="SM00650"/>
    </source>
</evidence>
<dbReference type="Gene3D" id="1.10.8.100">
    <property type="entry name" value="Ribosomal RNA adenine dimethylase-like, domain 2"/>
    <property type="match status" value="1"/>
</dbReference>
<feature type="binding site" evidence="7 8">
    <location>
        <position position="57"/>
    </location>
    <ligand>
        <name>S-adenosyl-L-methionine</name>
        <dbReference type="ChEBI" id="CHEBI:59789"/>
    </ligand>
</feature>
<organism evidence="10 11">
    <name type="scientific">Stigmatella aurantiaca (strain DW4/3-1)</name>
    <dbReference type="NCBI Taxonomy" id="378806"/>
    <lineage>
        <taxon>Bacteria</taxon>
        <taxon>Pseudomonadati</taxon>
        <taxon>Myxococcota</taxon>
        <taxon>Myxococcia</taxon>
        <taxon>Myxococcales</taxon>
        <taxon>Cystobacterineae</taxon>
        <taxon>Archangiaceae</taxon>
        <taxon>Stigmatella</taxon>
    </lineage>
</organism>
<dbReference type="InterPro" id="IPR001737">
    <property type="entry name" value="KsgA/Erm"/>
</dbReference>
<dbReference type="SMART" id="SM00650">
    <property type="entry name" value="rADc"/>
    <property type="match status" value="1"/>
</dbReference>
<feature type="binding site" evidence="7 8">
    <location>
        <position position="32"/>
    </location>
    <ligand>
        <name>S-adenosyl-L-methionine</name>
        <dbReference type="ChEBI" id="CHEBI:59789"/>
    </ligand>
</feature>
<evidence type="ECO:0000256" key="7">
    <source>
        <dbReference type="HAMAP-Rule" id="MF_00607"/>
    </source>
</evidence>
<dbReference type="InterPro" id="IPR011530">
    <property type="entry name" value="rRNA_adenine_dimethylase"/>
</dbReference>
<dbReference type="CDD" id="cd02440">
    <property type="entry name" value="AdoMet_MTases"/>
    <property type="match status" value="1"/>
</dbReference>
<keyword evidence="3 7" id="KW-0489">Methyltransferase</keyword>
<gene>
    <name evidence="7" type="primary">rsmA</name>
    <name evidence="7 10" type="synonym">ksgA</name>
    <name evidence="10" type="ORF">STIAU_6162</name>
</gene>
<comment type="catalytic activity">
    <reaction evidence="7">
        <text>adenosine(1518)/adenosine(1519) in 16S rRNA + 4 S-adenosyl-L-methionine = N(6)-dimethyladenosine(1518)/N(6)-dimethyladenosine(1519) in 16S rRNA + 4 S-adenosyl-L-homocysteine + 4 H(+)</text>
        <dbReference type="Rhea" id="RHEA:19609"/>
        <dbReference type="Rhea" id="RHEA-COMP:10232"/>
        <dbReference type="Rhea" id="RHEA-COMP:10233"/>
        <dbReference type="ChEBI" id="CHEBI:15378"/>
        <dbReference type="ChEBI" id="CHEBI:57856"/>
        <dbReference type="ChEBI" id="CHEBI:59789"/>
        <dbReference type="ChEBI" id="CHEBI:74411"/>
        <dbReference type="ChEBI" id="CHEBI:74493"/>
        <dbReference type="EC" id="2.1.1.182"/>
    </reaction>
</comment>
<evidence type="ECO:0000256" key="4">
    <source>
        <dbReference type="ARBA" id="ARBA00022679"/>
    </source>
</evidence>
<dbReference type="HAMAP" id="MF_00607">
    <property type="entry name" value="16SrRNA_methyltr_A"/>
    <property type="match status" value="1"/>
</dbReference>
<protein>
    <recommendedName>
        <fullName evidence="7">Ribosomal RNA small subunit methyltransferase A</fullName>
        <ecNumber evidence="7">2.1.1.182</ecNumber>
    </recommendedName>
    <alternativeName>
        <fullName evidence="7">16S rRNA (adenine(1518)-N(6)/adenine(1519)-N(6))-dimethyltransferase</fullName>
    </alternativeName>
    <alternativeName>
        <fullName evidence="7">16S rRNA dimethyladenosine transferase</fullName>
    </alternativeName>
    <alternativeName>
        <fullName evidence="7">16S rRNA dimethylase</fullName>
    </alternativeName>
    <alternativeName>
        <fullName evidence="7">S-adenosylmethionine-6-N', N'-adenosyl(rRNA) dimethyltransferase</fullName>
    </alternativeName>
</protein>
<dbReference type="PANTHER" id="PTHR11727">
    <property type="entry name" value="DIMETHYLADENOSINE TRANSFERASE"/>
    <property type="match status" value="1"/>
</dbReference>
<dbReference type="InterPro" id="IPR020598">
    <property type="entry name" value="rRNA_Ade_methylase_Trfase_N"/>
</dbReference>
<dbReference type="PROSITE" id="PS51689">
    <property type="entry name" value="SAM_RNA_A_N6_MT"/>
    <property type="match status" value="1"/>
</dbReference>
<dbReference type="AlphaFoldDB" id="Q09BS5"/>
<dbReference type="PATRIC" id="fig|378806.16.peg.8539"/>
<dbReference type="InterPro" id="IPR023165">
    <property type="entry name" value="rRNA_Ade_diMease-like_C"/>
</dbReference>
<dbReference type="PANTHER" id="PTHR11727:SF7">
    <property type="entry name" value="DIMETHYLADENOSINE TRANSFERASE-RELATED"/>
    <property type="match status" value="1"/>
</dbReference>
<dbReference type="GO" id="GO:0052908">
    <property type="term" value="F:16S rRNA (adenine(1518)-N(6)/adenine(1519)-N(6))-dimethyltransferase activity"/>
    <property type="evidence" value="ECO:0007669"/>
    <property type="project" value="UniProtKB-EC"/>
</dbReference>
<accession>Q09BS5</accession>
<keyword evidence="1 7" id="KW-0963">Cytoplasm</keyword>
<evidence type="ECO:0000256" key="1">
    <source>
        <dbReference type="ARBA" id="ARBA00022490"/>
    </source>
</evidence>
<comment type="function">
    <text evidence="7">Specifically dimethylates two adjacent adenosines (A1518 and A1519) in the loop of a conserved hairpin near the 3'-end of 16S rRNA in the 30S particle. May play a critical role in biogenesis of 30S subunits.</text>
</comment>
<keyword evidence="2 7" id="KW-0698">rRNA processing</keyword>
<dbReference type="GO" id="GO:0005829">
    <property type="term" value="C:cytosol"/>
    <property type="evidence" value="ECO:0007669"/>
    <property type="project" value="TreeGrafter"/>
</dbReference>
<proteinExistence type="inferred from homology"/>
<dbReference type="InterPro" id="IPR029063">
    <property type="entry name" value="SAM-dependent_MTases_sf"/>
</dbReference>
<evidence type="ECO:0000256" key="2">
    <source>
        <dbReference type="ARBA" id="ARBA00022552"/>
    </source>
</evidence>
<feature type="domain" description="Ribosomal RNA adenine methylase transferase N-terminal" evidence="9">
    <location>
        <begin position="37"/>
        <end position="206"/>
    </location>
</feature>
<evidence type="ECO:0000313" key="11">
    <source>
        <dbReference type="Proteomes" id="UP000032702"/>
    </source>
</evidence>
<evidence type="ECO:0000256" key="6">
    <source>
        <dbReference type="ARBA" id="ARBA00022884"/>
    </source>
</evidence>
<name>Q09BS5_STIAD</name>
<evidence type="ECO:0000256" key="5">
    <source>
        <dbReference type="ARBA" id="ARBA00022691"/>
    </source>
</evidence>
<comment type="subcellular location">
    <subcellularLocation>
        <location evidence="7">Cytoplasm</location>
    </subcellularLocation>
</comment>
<evidence type="ECO:0000256" key="8">
    <source>
        <dbReference type="PROSITE-ProRule" id="PRU01026"/>
    </source>
</evidence>
<evidence type="ECO:0000313" key="10">
    <source>
        <dbReference type="EMBL" id="EAU69219.1"/>
    </source>
</evidence>
<keyword evidence="4 7" id="KW-0808">Transferase</keyword>
<dbReference type="Pfam" id="PF00398">
    <property type="entry name" value="RrnaAD"/>
    <property type="match status" value="1"/>
</dbReference>
<dbReference type="Gene3D" id="3.40.50.150">
    <property type="entry name" value="Vaccinia Virus protein VP39"/>
    <property type="match status" value="1"/>
</dbReference>
<comment type="similarity">
    <text evidence="7">Belongs to the class I-like SAM-binding methyltransferase superfamily. rRNA adenine N(6)-methyltransferase family. RsmA subfamily.</text>
</comment>
<comment type="caution">
    <text evidence="7 8">Lacks conserved residue(s) required for the propagation of feature annotation.</text>
</comment>
<feature type="binding site" evidence="7 8">
    <location>
        <position position="78"/>
    </location>
    <ligand>
        <name>S-adenosyl-L-methionine</name>
        <dbReference type="ChEBI" id="CHEBI:59789"/>
    </ligand>
</feature>